<evidence type="ECO:0000256" key="1">
    <source>
        <dbReference type="SAM" id="Phobius"/>
    </source>
</evidence>
<keyword evidence="1" id="KW-0472">Membrane</keyword>
<protein>
    <submittedName>
        <fullName evidence="2">Uncharacterized protein</fullName>
    </submittedName>
</protein>
<dbReference type="OrthoDB" id="4248010at2"/>
<evidence type="ECO:0000313" key="2">
    <source>
        <dbReference type="EMBL" id="ARZ68740.1"/>
    </source>
</evidence>
<organism evidence="2 3">
    <name type="scientific">Streptomyces albireticuli</name>
    <dbReference type="NCBI Taxonomy" id="1940"/>
    <lineage>
        <taxon>Bacteria</taxon>
        <taxon>Bacillati</taxon>
        <taxon>Actinomycetota</taxon>
        <taxon>Actinomycetes</taxon>
        <taxon>Kitasatosporales</taxon>
        <taxon>Streptomycetaceae</taxon>
        <taxon>Streptomyces</taxon>
    </lineage>
</organism>
<dbReference type="EMBL" id="CP021744">
    <property type="protein sequence ID" value="ARZ68740.1"/>
    <property type="molecule type" value="Genomic_DNA"/>
</dbReference>
<gene>
    <name evidence="2" type="ORF">SMD11_3096</name>
</gene>
<reference evidence="2 3" key="1">
    <citation type="submission" date="2017-06" db="EMBL/GenBank/DDBJ databases">
        <title>Streptomyces albireticuli Genome sequencing and assembly.</title>
        <authorList>
            <person name="Wang Y."/>
            <person name="Du B."/>
            <person name="Ding Y."/>
            <person name="Liu H."/>
            <person name="Hou Q."/>
            <person name="Liu K."/>
            <person name="Yao L."/>
            <person name="Wang C."/>
        </authorList>
    </citation>
    <scope>NUCLEOTIDE SEQUENCE [LARGE SCALE GENOMIC DNA]</scope>
    <source>
        <strain evidence="2 3">MDJK11</strain>
    </source>
</reference>
<dbReference type="AlphaFoldDB" id="A0A1Z2L368"/>
<dbReference type="KEGG" id="salj:SMD11_3096"/>
<evidence type="ECO:0000313" key="3">
    <source>
        <dbReference type="Proteomes" id="UP000195755"/>
    </source>
</evidence>
<proteinExistence type="predicted"/>
<keyword evidence="1" id="KW-0812">Transmembrane</keyword>
<dbReference type="Proteomes" id="UP000195755">
    <property type="component" value="Chromosome"/>
</dbReference>
<feature type="transmembrane region" description="Helical" evidence="1">
    <location>
        <begin position="33"/>
        <end position="55"/>
    </location>
</feature>
<name>A0A1Z2L368_9ACTN</name>
<dbReference type="RefSeq" id="WP_087926981.1">
    <property type="nucleotide sequence ID" value="NZ_CP021744.1"/>
</dbReference>
<sequence length="103" mass="11156">MKLRHFRLIGASLVGASVAWTAASRLHSYDVPAALTMACSLALFANVMAAINHVVEVAFSTTHRCRVPGCHFRVRLPDADAVESRRWQEAAAAHPAHDPARLG</sequence>
<accession>A0A1Z2L368</accession>
<keyword evidence="1" id="KW-1133">Transmembrane helix</keyword>